<proteinExistence type="predicted"/>
<sequence length="220" mass="22842">MTVEYARDLDVAQGYDSTPATHRPYGRIVGWTIGDSTIAPDITVTDPRPPGSPVTPTGQAVAVLSHVDWSTLPTENIALRGRVSAANARQLRMLAARPLTRTVMSIAVVVYEYDPVTNAYYPSFATFAGTAPGGAVKPGAPGAGGFGSAATPAIYALLGKTSGTELGLTIAQAPSADPVGIVNVELAVTLAPPIAAKPQQIRMQTSPTAKRIQPWGLPQV</sequence>
<reference evidence="2 3" key="1">
    <citation type="submission" date="2020-08" db="EMBL/GenBank/DDBJ databases">
        <title>Sequencing the genomes of 1000 actinobacteria strains.</title>
        <authorList>
            <person name="Klenk H.-P."/>
        </authorList>
    </citation>
    <scope>NUCLEOTIDE SEQUENCE [LARGE SCALE GENOMIC DNA]</scope>
    <source>
        <strain evidence="2 3">DSM 45362</strain>
    </source>
</reference>
<evidence type="ECO:0000256" key="1">
    <source>
        <dbReference type="SAM" id="MobiDB-lite"/>
    </source>
</evidence>
<evidence type="ECO:0000313" key="3">
    <source>
        <dbReference type="Proteomes" id="UP000587527"/>
    </source>
</evidence>
<dbReference type="AlphaFoldDB" id="A0A841C3E4"/>
<evidence type="ECO:0000313" key="2">
    <source>
        <dbReference type="EMBL" id="MBB5874288.1"/>
    </source>
</evidence>
<dbReference type="EMBL" id="JACHMN010000003">
    <property type="protein sequence ID" value="MBB5874288.1"/>
    <property type="molecule type" value="Genomic_DNA"/>
</dbReference>
<gene>
    <name evidence="2" type="ORF">F4553_007722</name>
</gene>
<comment type="caution">
    <text evidence="2">The sequence shown here is derived from an EMBL/GenBank/DDBJ whole genome shotgun (WGS) entry which is preliminary data.</text>
</comment>
<dbReference type="RefSeq" id="WP_184846306.1">
    <property type="nucleotide sequence ID" value="NZ_JACHMN010000003.1"/>
</dbReference>
<feature type="region of interest" description="Disordered" evidence="1">
    <location>
        <begin position="201"/>
        <end position="220"/>
    </location>
</feature>
<keyword evidence="3" id="KW-1185">Reference proteome</keyword>
<accession>A0A841C3E4</accession>
<name>A0A841C3E4_9ACTN</name>
<protein>
    <submittedName>
        <fullName evidence="2">Uncharacterized protein</fullName>
    </submittedName>
</protein>
<organism evidence="2 3">
    <name type="scientific">Allocatelliglobosispora scoriae</name>
    <dbReference type="NCBI Taxonomy" id="643052"/>
    <lineage>
        <taxon>Bacteria</taxon>
        <taxon>Bacillati</taxon>
        <taxon>Actinomycetota</taxon>
        <taxon>Actinomycetes</taxon>
        <taxon>Micromonosporales</taxon>
        <taxon>Micromonosporaceae</taxon>
        <taxon>Allocatelliglobosispora</taxon>
    </lineage>
</organism>
<dbReference type="Proteomes" id="UP000587527">
    <property type="component" value="Unassembled WGS sequence"/>
</dbReference>